<dbReference type="EMBL" id="PVNP01000021">
    <property type="protein sequence ID" value="PRO75037.1"/>
    <property type="molecule type" value="Genomic_DNA"/>
</dbReference>
<protein>
    <recommendedName>
        <fullName evidence="9">TRAP transporter small permease protein</fullName>
    </recommendedName>
</protein>
<dbReference type="Pfam" id="PF04290">
    <property type="entry name" value="DctQ"/>
    <property type="match status" value="1"/>
</dbReference>
<keyword evidence="12" id="KW-1185">Reference proteome</keyword>
<feature type="domain" description="Tripartite ATP-independent periplasmic transporters DctQ component" evidence="10">
    <location>
        <begin position="19"/>
        <end position="146"/>
    </location>
</feature>
<evidence type="ECO:0000256" key="8">
    <source>
        <dbReference type="ARBA" id="ARBA00038436"/>
    </source>
</evidence>
<evidence type="ECO:0000313" key="11">
    <source>
        <dbReference type="EMBL" id="PRO75037.1"/>
    </source>
</evidence>
<comment type="subcellular location">
    <subcellularLocation>
        <location evidence="1 9">Cell inner membrane</location>
        <topology evidence="1 9">Multi-pass membrane protein</topology>
    </subcellularLocation>
</comment>
<evidence type="ECO:0000256" key="2">
    <source>
        <dbReference type="ARBA" id="ARBA00022448"/>
    </source>
</evidence>
<reference evidence="12" key="1">
    <citation type="journal article" date="2020" name="Int. J. Syst. Evol. Microbiol.">
        <title>Alteromonas alba sp. nov., a marine bacterium isolated from the seawater of the West Pacific Ocean.</title>
        <authorList>
            <person name="Sun C."/>
            <person name="Wu Y.-H."/>
            <person name="Xamxidin M."/>
            <person name="Cheng H."/>
            <person name="Xu X.-W."/>
        </authorList>
    </citation>
    <scope>NUCLEOTIDE SEQUENCE [LARGE SCALE GENOMIC DNA]</scope>
    <source>
        <strain evidence="12">190</strain>
    </source>
</reference>
<dbReference type="InterPro" id="IPR007387">
    <property type="entry name" value="TRAP_DctQ"/>
</dbReference>
<feature type="transmembrane region" description="Helical" evidence="9">
    <location>
        <begin position="119"/>
        <end position="139"/>
    </location>
</feature>
<keyword evidence="5 9" id="KW-0812">Transmembrane</keyword>
<name>A0A2S9VEZ6_9ALTE</name>
<dbReference type="RefSeq" id="WP_105933331.1">
    <property type="nucleotide sequence ID" value="NZ_PVNP01000021.1"/>
</dbReference>
<organism evidence="11 12">
    <name type="scientific">Alteromonas alba</name>
    <dbReference type="NCBI Taxonomy" id="2079529"/>
    <lineage>
        <taxon>Bacteria</taxon>
        <taxon>Pseudomonadati</taxon>
        <taxon>Pseudomonadota</taxon>
        <taxon>Gammaproteobacteria</taxon>
        <taxon>Alteromonadales</taxon>
        <taxon>Alteromonadaceae</taxon>
        <taxon>Alteromonas/Salinimonas group</taxon>
        <taxon>Alteromonas</taxon>
    </lineage>
</organism>
<dbReference type="InterPro" id="IPR055348">
    <property type="entry name" value="DctQ"/>
</dbReference>
<evidence type="ECO:0000256" key="5">
    <source>
        <dbReference type="ARBA" id="ARBA00022692"/>
    </source>
</evidence>
<dbReference type="GO" id="GO:0015740">
    <property type="term" value="P:C4-dicarboxylate transport"/>
    <property type="evidence" value="ECO:0007669"/>
    <property type="project" value="TreeGrafter"/>
</dbReference>
<keyword evidence="4 9" id="KW-0997">Cell inner membrane</keyword>
<gene>
    <name evidence="11" type="ORF">C6Y40_03285</name>
</gene>
<dbReference type="PANTHER" id="PTHR35011">
    <property type="entry name" value="2,3-DIKETO-L-GULONATE TRAP TRANSPORTER SMALL PERMEASE PROTEIN YIAM"/>
    <property type="match status" value="1"/>
</dbReference>
<dbReference type="Proteomes" id="UP000238949">
    <property type="component" value="Unassembled WGS sequence"/>
</dbReference>
<comment type="caution">
    <text evidence="9">Lacks conserved residue(s) required for the propagation of feature annotation.</text>
</comment>
<feature type="transmembrane region" description="Helical" evidence="9">
    <location>
        <begin position="35"/>
        <end position="55"/>
    </location>
</feature>
<keyword evidence="2 9" id="KW-0813">Transport</keyword>
<dbReference type="OrthoDB" id="2085311at2"/>
<evidence type="ECO:0000256" key="9">
    <source>
        <dbReference type="RuleBase" id="RU369079"/>
    </source>
</evidence>
<keyword evidence="7 9" id="KW-0472">Membrane</keyword>
<evidence type="ECO:0000313" key="12">
    <source>
        <dbReference type="Proteomes" id="UP000238949"/>
    </source>
</evidence>
<proteinExistence type="inferred from homology"/>
<evidence type="ECO:0000256" key="6">
    <source>
        <dbReference type="ARBA" id="ARBA00022989"/>
    </source>
</evidence>
<evidence type="ECO:0000256" key="7">
    <source>
        <dbReference type="ARBA" id="ARBA00023136"/>
    </source>
</evidence>
<sequence>MNHLDKIERIVCIGLLSAIVLLVFAAAVMRTVGLPIIWSVDIAQLLFAWLCMLGANQTLKHAQHATVDIATQYLPARWQRRLSGLASLIMIGVLAVIVVYGIALFNLNPQRTLGSTSLPYRYVALALPVGAGLMLLTLLEQSWLKWFSNKQRAAQ</sequence>
<dbReference type="GO" id="GO:0022857">
    <property type="term" value="F:transmembrane transporter activity"/>
    <property type="evidence" value="ECO:0007669"/>
    <property type="project" value="UniProtKB-UniRule"/>
</dbReference>
<keyword evidence="3" id="KW-1003">Cell membrane</keyword>
<dbReference type="PANTHER" id="PTHR35011:SF2">
    <property type="entry name" value="2,3-DIKETO-L-GULONATE TRAP TRANSPORTER SMALL PERMEASE PROTEIN YIAM"/>
    <property type="match status" value="1"/>
</dbReference>
<evidence type="ECO:0000256" key="4">
    <source>
        <dbReference type="ARBA" id="ARBA00022519"/>
    </source>
</evidence>
<comment type="function">
    <text evidence="9">Part of the tripartite ATP-independent periplasmic (TRAP) transport system.</text>
</comment>
<dbReference type="AlphaFoldDB" id="A0A2S9VEZ6"/>
<comment type="caution">
    <text evidence="11">The sequence shown here is derived from an EMBL/GenBank/DDBJ whole genome shotgun (WGS) entry which is preliminary data.</text>
</comment>
<feature type="transmembrane region" description="Helical" evidence="9">
    <location>
        <begin position="85"/>
        <end position="107"/>
    </location>
</feature>
<evidence type="ECO:0000259" key="10">
    <source>
        <dbReference type="Pfam" id="PF04290"/>
    </source>
</evidence>
<keyword evidence="6 9" id="KW-1133">Transmembrane helix</keyword>
<comment type="subunit">
    <text evidence="9">The complex comprises the extracytoplasmic solute receptor protein and the two transmembrane proteins.</text>
</comment>
<evidence type="ECO:0000256" key="3">
    <source>
        <dbReference type="ARBA" id="ARBA00022475"/>
    </source>
</evidence>
<accession>A0A2S9VEZ6</accession>
<dbReference type="GO" id="GO:0005886">
    <property type="term" value="C:plasma membrane"/>
    <property type="evidence" value="ECO:0007669"/>
    <property type="project" value="UniProtKB-SubCell"/>
</dbReference>
<evidence type="ECO:0000256" key="1">
    <source>
        <dbReference type="ARBA" id="ARBA00004429"/>
    </source>
</evidence>
<comment type="similarity">
    <text evidence="8 9">Belongs to the TRAP transporter small permease family.</text>
</comment>